<dbReference type="SUPFAM" id="SSF53474">
    <property type="entry name" value="alpha/beta-Hydrolases"/>
    <property type="match status" value="1"/>
</dbReference>
<feature type="transmembrane region" description="Helical" evidence="2">
    <location>
        <begin position="58"/>
        <end position="77"/>
    </location>
</feature>
<evidence type="ECO:0000259" key="3">
    <source>
        <dbReference type="Pfam" id="PF12146"/>
    </source>
</evidence>
<organism evidence="4 5">
    <name type="scientific">Vitrella brassicaformis (strain CCMP3155)</name>
    <dbReference type="NCBI Taxonomy" id="1169540"/>
    <lineage>
        <taxon>Eukaryota</taxon>
        <taxon>Sar</taxon>
        <taxon>Alveolata</taxon>
        <taxon>Colpodellida</taxon>
        <taxon>Vitrellaceae</taxon>
        <taxon>Vitrella</taxon>
    </lineage>
</organism>
<evidence type="ECO:0000313" key="4">
    <source>
        <dbReference type="EMBL" id="CEL95427.1"/>
    </source>
</evidence>
<gene>
    <name evidence="4" type="ORF">Vbra_11857</name>
</gene>
<dbReference type="OMA" id="LRCPERI"/>
<dbReference type="EMBL" id="CDMY01000227">
    <property type="protein sequence ID" value="CEL95427.1"/>
    <property type="molecule type" value="Genomic_DNA"/>
</dbReference>
<evidence type="ECO:0000256" key="2">
    <source>
        <dbReference type="SAM" id="Phobius"/>
    </source>
</evidence>
<feature type="transmembrane region" description="Helical" evidence="2">
    <location>
        <begin position="114"/>
        <end position="135"/>
    </location>
</feature>
<feature type="transmembrane region" description="Helical" evidence="2">
    <location>
        <begin position="28"/>
        <end position="52"/>
    </location>
</feature>
<keyword evidence="2" id="KW-0812">Transmembrane</keyword>
<dbReference type="PANTHER" id="PTHR43689">
    <property type="entry name" value="HYDROLASE"/>
    <property type="match status" value="1"/>
</dbReference>
<dbReference type="VEuPathDB" id="CryptoDB:Vbra_11857"/>
<accession>A0A0G4EGQ4</accession>
<feature type="region of interest" description="Disordered" evidence="1">
    <location>
        <begin position="229"/>
        <end position="269"/>
    </location>
</feature>
<evidence type="ECO:0000256" key="1">
    <source>
        <dbReference type="SAM" id="MobiDB-lite"/>
    </source>
</evidence>
<feature type="region of interest" description="Disordered" evidence="1">
    <location>
        <begin position="397"/>
        <end position="465"/>
    </location>
</feature>
<evidence type="ECO:0000313" key="5">
    <source>
        <dbReference type="Proteomes" id="UP000041254"/>
    </source>
</evidence>
<dbReference type="AlphaFoldDB" id="A0A0G4EGQ4"/>
<dbReference type="InterPro" id="IPR029058">
    <property type="entry name" value="AB_hydrolase_fold"/>
</dbReference>
<proteinExistence type="predicted"/>
<dbReference type="InParanoid" id="A0A0G4EGQ4"/>
<feature type="transmembrane region" description="Helical" evidence="2">
    <location>
        <begin position="89"/>
        <end position="108"/>
    </location>
</feature>
<dbReference type="Pfam" id="PF12146">
    <property type="entry name" value="Hydrolase_4"/>
    <property type="match status" value="1"/>
</dbReference>
<dbReference type="PANTHER" id="PTHR43689:SF8">
    <property type="entry name" value="ALPHA_BETA-HYDROLASES SUPERFAMILY PROTEIN"/>
    <property type="match status" value="1"/>
</dbReference>
<reference evidence="4 5" key="1">
    <citation type="submission" date="2014-11" db="EMBL/GenBank/DDBJ databases">
        <authorList>
            <person name="Zhu J."/>
            <person name="Qi W."/>
            <person name="Song R."/>
        </authorList>
    </citation>
    <scope>NUCLEOTIDE SEQUENCE [LARGE SCALE GENOMIC DNA]</scope>
</reference>
<name>A0A0G4EGQ4_VITBC</name>
<keyword evidence="2" id="KW-0472">Membrane</keyword>
<dbReference type="InterPro" id="IPR022742">
    <property type="entry name" value="Hydrolase_4"/>
</dbReference>
<dbReference type="Proteomes" id="UP000041254">
    <property type="component" value="Unassembled WGS sequence"/>
</dbReference>
<protein>
    <recommendedName>
        <fullName evidence="3">Serine aminopeptidase S33 domain-containing protein</fullName>
    </recommendedName>
</protein>
<keyword evidence="5" id="KW-1185">Reference proteome</keyword>
<dbReference type="STRING" id="1169540.A0A0G4EGQ4"/>
<feature type="domain" description="Serine aminopeptidase S33" evidence="3">
    <location>
        <begin position="467"/>
        <end position="627"/>
    </location>
</feature>
<feature type="region of interest" description="Disordered" evidence="1">
    <location>
        <begin position="668"/>
        <end position="727"/>
    </location>
</feature>
<dbReference type="Gene3D" id="3.40.50.1820">
    <property type="entry name" value="alpha/beta hydrolase"/>
    <property type="match status" value="2"/>
</dbReference>
<dbReference type="OrthoDB" id="19657at2759"/>
<feature type="compositionally biased region" description="Low complexity" evidence="1">
    <location>
        <begin position="421"/>
        <end position="435"/>
    </location>
</feature>
<sequence>MGQCISCCYTSWFVGQCCCYFVSLRLPVVLSIIDLILTVSVLTRASVLFPAWEISSKTVLDLLIMSVVRIMVLNIAFHYRRSQGIAVELSVGIVTILSLVVAIFKYVFNYTDAMYMVFLTCQTLLICLEFGAIWVSEERRRKRKLWWHDRTFLLHAHARDVAGTESSFRTSLFHDQEGAASEPLQAASATAQVDQPLLAKAPYDDRRNGFPVPAQPPFPSLAPAIRVDAASEGSAPETAVPQPPPPAAATPNSHQGSVSGAPNYPDPDSHYLKIGQVKVHYKICEGEVGGASAGGGESATYPPRTPPTADKFLILLLHHFGASTFTWRHVLQPLSEFGRVVAFDRVAHGFTSRPPADTTTTLPHKPEQEYSPYTEQYAVELTIALAHLFSQETLPNISAMSPSPLDSPRSTSGGSPPPPATTTTATAPPSARPAANDTSPAAVAVPPQSYPPYDERGNGGEGEGGGKQMPVILVGCSAGAAIALECLLRCPERIKGLILISPAVYTEGVPQFVKSVFNTKIGRSLTMSMLRSELGDFMLKKAWSDLKHLTPAIQEGYKRPMQLKDWGTALFELNRQSKPLKVFERIHSLTSMDVPLMIVHGEADRIVPRGEVMTLSAELAKHQVRHHLVFVGRCGHLPHEEAPQDFVENVTPFFPWVTRHWARKDLMLATTSPPPPSIRPASRQSPAPSPYTSRSSPADRAQFESTNGPAPPFLRTPLSSSAESQGG</sequence>
<feature type="compositionally biased region" description="Polar residues" evidence="1">
    <location>
        <begin position="717"/>
        <end position="727"/>
    </location>
</feature>
<keyword evidence="2" id="KW-1133">Transmembrane helix</keyword>